<feature type="compositionally biased region" description="Basic residues" evidence="9">
    <location>
        <begin position="418"/>
        <end position="431"/>
    </location>
</feature>
<evidence type="ECO:0000313" key="13">
    <source>
        <dbReference type="EMBL" id="SEI67068.1"/>
    </source>
</evidence>
<feature type="active site" evidence="7">
    <location>
        <position position="138"/>
    </location>
</feature>
<dbReference type="EC" id="2.7.7.19" evidence="7"/>
<dbReference type="OrthoDB" id="9805698at2"/>
<feature type="domain" description="tRNA nucleotidyltransferase/poly(A) polymerase RNA and SrmB- binding" evidence="12">
    <location>
        <begin position="196"/>
        <end position="257"/>
    </location>
</feature>
<evidence type="ECO:0000256" key="2">
    <source>
        <dbReference type="ARBA" id="ARBA00022679"/>
    </source>
</evidence>
<evidence type="ECO:0000259" key="11">
    <source>
        <dbReference type="Pfam" id="PF12626"/>
    </source>
</evidence>
<dbReference type="GO" id="GO:0006397">
    <property type="term" value="P:mRNA processing"/>
    <property type="evidence" value="ECO:0007669"/>
    <property type="project" value="UniProtKB-KW"/>
</dbReference>
<evidence type="ECO:0000313" key="14">
    <source>
        <dbReference type="Proteomes" id="UP000242999"/>
    </source>
</evidence>
<proteinExistence type="inferred from homology"/>
<dbReference type="SUPFAM" id="SSF81301">
    <property type="entry name" value="Nucleotidyltransferase"/>
    <property type="match status" value="1"/>
</dbReference>
<sequence length="440" mass="50252">MTHPAEIQVISPKQHPIRLRHISEAALKVLHGLHQAGYQAYLVGGAVRDPLLDQQPKDFDVATDATPEQIKQVFRHARLIGRRFRIVHVRFGRETIEVTTFRGAPEADTHPHHQQLANGLLLRDNVYGCIQEDALRRDFTVNALYYNLADACIYDYAQGLQDIKARQLRMIGDPEQRYREDPVRMLRAVRFAAKLDFTLEAQTQAPISALAPLLLQVSPARMFDEVLKLFLSGYALLCLRLLREYGLFKMLFPATEQAFQHIPHTLALVEAALHNTDQRLAENKPVTPAFLYAALIWPALLHLLSKRRLSLATMKMETFHEAAQISLQAQAQHTLIPRRFSTPLQEIWTFQLRLPQRHGKRAWRLIEHPRFRAAYDFVLLREQAGEDLQGLGAWWTQFQQAPAETQVAMVKALGPANKKPRTKKRKKRARPAAKTTAPSA</sequence>
<accession>A0A1H6SGI2</accession>
<keyword evidence="14" id="KW-1185">Reference proteome</keyword>
<keyword evidence="1 7" id="KW-0507">mRNA processing</keyword>
<name>A0A1H6SGI2_9GAMM</name>
<dbReference type="InterPro" id="IPR002646">
    <property type="entry name" value="PolA_pol_head_dom"/>
</dbReference>
<dbReference type="Gene3D" id="3.30.460.10">
    <property type="entry name" value="Beta Polymerase, domain 2"/>
    <property type="match status" value="1"/>
</dbReference>
<evidence type="ECO:0000256" key="1">
    <source>
        <dbReference type="ARBA" id="ARBA00022664"/>
    </source>
</evidence>
<dbReference type="GO" id="GO:0043633">
    <property type="term" value="P:polyadenylation-dependent RNA catabolic process"/>
    <property type="evidence" value="ECO:0007669"/>
    <property type="project" value="InterPro"/>
</dbReference>
<evidence type="ECO:0000256" key="3">
    <source>
        <dbReference type="ARBA" id="ARBA00022741"/>
    </source>
</evidence>
<keyword evidence="2 7" id="KW-0808">Transferase</keyword>
<evidence type="ECO:0000256" key="9">
    <source>
        <dbReference type="SAM" id="MobiDB-lite"/>
    </source>
</evidence>
<evidence type="ECO:0000256" key="4">
    <source>
        <dbReference type="ARBA" id="ARBA00022840"/>
    </source>
</evidence>
<dbReference type="GO" id="GO:1990817">
    <property type="term" value="F:poly(A) RNA polymerase activity"/>
    <property type="evidence" value="ECO:0007669"/>
    <property type="project" value="UniProtKB-UniRule"/>
</dbReference>
<dbReference type="NCBIfam" id="TIGR01942">
    <property type="entry name" value="pcnB"/>
    <property type="match status" value="1"/>
</dbReference>
<feature type="region of interest" description="Disordered" evidence="9">
    <location>
        <begin position="413"/>
        <end position="440"/>
    </location>
</feature>
<gene>
    <name evidence="7" type="primary">pcnB</name>
    <name evidence="13" type="ORF">SAMN05421831_10729</name>
</gene>
<dbReference type="FunFam" id="3.30.460.10:FF:000035">
    <property type="entry name" value="Poly(A) polymerase I"/>
    <property type="match status" value="1"/>
</dbReference>
<dbReference type="GO" id="GO:0003723">
    <property type="term" value="F:RNA binding"/>
    <property type="evidence" value="ECO:0007669"/>
    <property type="project" value="UniProtKB-UniRule"/>
</dbReference>
<dbReference type="EMBL" id="FNYH01000007">
    <property type="protein sequence ID" value="SEI67068.1"/>
    <property type="molecule type" value="Genomic_DNA"/>
</dbReference>
<evidence type="ECO:0000259" key="10">
    <source>
        <dbReference type="Pfam" id="PF01743"/>
    </source>
</evidence>
<dbReference type="PANTHER" id="PTHR43051:SF1">
    <property type="entry name" value="POLYNUCLEOTIDE ADENYLYLTRANSFERASE FAMILY PROTEIN"/>
    <property type="match status" value="1"/>
</dbReference>
<organism evidence="13 14">
    <name type="scientific">Allopseudospirillum japonicum</name>
    <dbReference type="NCBI Taxonomy" id="64971"/>
    <lineage>
        <taxon>Bacteria</taxon>
        <taxon>Pseudomonadati</taxon>
        <taxon>Pseudomonadota</taxon>
        <taxon>Gammaproteobacteria</taxon>
        <taxon>Oceanospirillales</taxon>
        <taxon>Oceanospirillaceae</taxon>
        <taxon>Allopseudospirillum</taxon>
    </lineage>
</organism>
<dbReference type="STRING" id="64971.SAMN05421831_10729"/>
<dbReference type="HAMAP" id="MF_00957">
    <property type="entry name" value="PolyA_pol"/>
    <property type="match status" value="1"/>
</dbReference>
<dbReference type="SUPFAM" id="SSF81891">
    <property type="entry name" value="Poly A polymerase C-terminal region-like"/>
    <property type="match status" value="1"/>
</dbReference>
<keyword evidence="5 7" id="KW-0694">RNA-binding</keyword>
<dbReference type="GO" id="GO:0005524">
    <property type="term" value="F:ATP binding"/>
    <property type="evidence" value="ECO:0007669"/>
    <property type="project" value="UniProtKB-UniRule"/>
</dbReference>
<dbReference type="Gene3D" id="1.10.3090.10">
    <property type="entry name" value="cca-adding enzyme, domain 2"/>
    <property type="match status" value="1"/>
</dbReference>
<feature type="domain" description="Polymerase A arginine-rich C-terminal" evidence="11">
    <location>
        <begin position="315"/>
        <end position="428"/>
    </location>
</feature>
<dbReference type="AlphaFoldDB" id="A0A1H6SGI2"/>
<comment type="similarity">
    <text evidence="7 8">Belongs to the tRNA nucleotidyltransferase/poly(A) polymerase family.</text>
</comment>
<evidence type="ECO:0000256" key="7">
    <source>
        <dbReference type="HAMAP-Rule" id="MF_00957"/>
    </source>
</evidence>
<evidence type="ECO:0000256" key="5">
    <source>
        <dbReference type="ARBA" id="ARBA00022884"/>
    </source>
</evidence>
<dbReference type="InterPro" id="IPR010206">
    <property type="entry name" value="PolA_pol_I"/>
</dbReference>
<evidence type="ECO:0000256" key="6">
    <source>
        <dbReference type="ARBA" id="ARBA00023163"/>
    </source>
</evidence>
<dbReference type="PANTHER" id="PTHR43051">
    <property type="entry name" value="POLYNUCLEOTIDE ADENYLYLTRANSFERASE FAMILY PROTEIN"/>
    <property type="match status" value="1"/>
</dbReference>
<comment type="function">
    <text evidence="7">Adds poly(A) tail to the 3' end of many RNAs, which usually targets these RNAs for decay. Plays a significant role in the global control of gene expression, through influencing the rate of transcript degradation, and in the general RNA quality control.</text>
</comment>
<dbReference type="InterPro" id="IPR052191">
    <property type="entry name" value="tRNA_ntf/polyA_polymerase_I"/>
</dbReference>
<dbReference type="RefSeq" id="WP_093309615.1">
    <property type="nucleotide sequence ID" value="NZ_FNYH01000007.1"/>
</dbReference>
<dbReference type="CDD" id="cd05398">
    <property type="entry name" value="NT_ClassII-CCAase"/>
    <property type="match status" value="1"/>
</dbReference>
<dbReference type="Pfam" id="PF01743">
    <property type="entry name" value="PolyA_pol"/>
    <property type="match status" value="1"/>
</dbReference>
<feature type="domain" description="Poly A polymerase head" evidence="10">
    <location>
        <begin position="40"/>
        <end position="169"/>
    </location>
</feature>
<feature type="active site" evidence="7">
    <location>
        <position position="60"/>
    </location>
</feature>
<comment type="catalytic activity">
    <reaction evidence="7">
        <text>RNA(n) + ATP = RNA(n)-3'-adenine ribonucleotide + diphosphate</text>
        <dbReference type="Rhea" id="RHEA:11332"/>
        <dbReference type="Rhea" id="RHEA-COMP:14527"/>
        <dbReference type="Rhea" id="RHEA-COMP:17347"/>
        <dbReference type="ChEBI" id="CHEBI:30616"/>
        <dbReference type="ChEBI" id="CHEBI:33019"/>
        <dbReference type="ChEBI" id="CHEBI:140395"/>
        <dbReference type="ChEBI" id="CHEBI:173115"/>
        <dbReference type="EC" id="2.7.7.19"/>
    </reaction>
</comment>
<protein>
    <recommendedName>
        <fullName evidence="7">Poly(A) polymerase I</fullName>
        <shortName evidence="7">PAP I</shortName>
        <ecNumber evidence="7">2.7.7.19</ecNumber>
    </recommendedName>
</protein>
<reference evidence="14" key="1">
    <citation type="submission" date="2016-10" db="EMBL/GenBank/DDBJ databases">
        <authorList>
            <person name="Varghese N."/>
            <person name="Submissions S."/>
        </authorList>
    </citation>
    <scope>NUCLEOTIDE SEQUENCE [LARGE SCALE GENOMIC DNA]</scope>
    <source>
        <strain evidence="14">DSM 7165</strain>
    </source>
</reference>
<dbReference type="Proteomes" id="UP000242999">
    <property type="component" value="Unassembled WGS sequence"/>
</dbReference>
<keyword evidence="6 7" id="KW-0804">Transcription</keyword>
<evidence type="ECO:0000256" key="8">
    <source>
        <dbReference type="RuleBase" id="RU003953"/>
    </source>
</evidence>
<evidence type="ECO:0000259" key="12">
    <source>
        <dbReference type="Pfam" id="PF12627"/>
    </source>
</evidence>
<keyword evidence="4 7" id="KW-0067">ATP-binding</keyword>
<dbReference type="Pfam" id="PF12626">
    <property type="entry name" value="PolyA_pol_arg_C"/>
    <property type="match status" value="1"/>
</dbReference>
<dbReference type="InterPro" id="IPR032828">
    <property type="entry name" value="PolyA_RNA-bd"/>
</dbReference>
<dbReference type="InterPro" id="IPR025866">
    <property type="entry name" value="PolyA_pol_arg_C_dom"/>
</dbReference>
<dbReference type="Pfam" id="PF12627">
    <property type="entry name" value="PolyA_pol_RNAbd"/>
    <property type="match status" value="1"/>
</dbReference>
<feature type="active site" evidence="7">
    <location>
        <position position="58"/>
    </location>
</feature>
<keyword evidence="3 7" id="KW-0547">Nucleotide-binding</keyword>
<dbReference type="InterPro" id="IPR043519">
    <property type="entry name" value="NT_sf"/>
</dbReference>